<dbReference type="Proteomes" id="UP001596266">
    <property type="component" value="Unassembled WGS sequence"/>
</dbReference>
<keyword evidence="1" id="KW-1133">Transmembrane helix</keyword>
<keyword evidence="3" id="KW-1185">Reference proteome</keyword>
<reference evidence="3" key="1">
    <citation type="journal article" date="2019" name="Int. J. Syst. Evol. Microbiol.">
        <title>The Global Catalogue of Microorganisms (GCM) 10K type strain sequencing project: providing services to taxonomists for standard genome sequencing and annotation.</title>
        <authorList>
            <consortium name="The Broad Institute Genomics Platform"/>
            <consortium name="The Broad Institute Genome Sequencing Center for Infectious Disease"/>
            <person name="Wu L."/>
            <person name="Ma J."/>
        </authorList>
    </citation>
    <scope>NUCLEOTIDE SEQUENCE [LARGE SCALE GENOMIC DNA]</scope>
    <source>
        <strain evidence="3">CGMCC 1.15277</strain>
    </source>
</reference>
<name>A0ABW1X034_9ACTN</name>
<feature type="transmembrane region" description="Helical" evidence="1">
    <location>
        <begin position="48"/>
        <end position="69"/>
    </location>
</feature>
<evidence type="ECO:0000313" key="3">
    <source>
        <dbReference type="Proteomes" id="UP001596266"/>
    </source>
</evidence>
<protein>
    <submittedName>
        <fullName evidence="2">Uncharacterized protein</fullName>
    </submittedName>
</protein>
<sequence>MVDNEFVDKTALRALNSKVVRSYSMYFVGLGAATAVGGALVALVDPKIAIPALFILVGAVTIALGMFVGRHSAIVLPFASHARAFWSVLALVLLATVVSIVAWPGHQWLGWITAALALGDGLATGHLVNRAGEAQE</sequence>
<dbReference type="RefSeq" id="WP_343884323.1">
    <property type="nucleotide sequence ID" value="NZ_BAAAKI010000001.1"/>
</dbReference>
<evidence type="ECO:0000313" key="2">
    <source>
        <dbReference type="EMBL" id="MFC6396691.1"/>
    </source>
</evidence>
<keyword evidence="1" id="KW-0472">Membrane</keyword>
<proteinExistence type="predicted"/>
<keyword evidence="1" id="KW-0812">Transmembrane</keyword>
<feature type="transmembrane region" description="Helical" evidence="1">
    <location>
        <begin position="23"/>
        <end position="42"/>
    </location>
</feature>
<dbReference type="EMBL" id="JBHSUA010000015">
    <property type="protein sequence ID" value="MFC6396691.1"/>
    <property type="molecule type" value="Genomic_DNA"/>
</dbReference>
<evidence type="ECO:0000256" key="1">
    <source>
        <dbReference type="SAM" id="Phobius"/>
    </source>
</evidence>
<comment type="caution">
    <text evidence="2">The sequence shown here is derived from an EMBL/GenBank/DDBJ whole genome shotgun (WGS) entry which is preliminary data.</text>
</comment>
<feature type="transmembrane region" description="Helical" evidence="1">
    <location>
        <begin position="108"/>
        <end position="128"/>
    </location>
</feature>
<gene>
    <name evidence="2" type="ORF">ACFP57_06785</name>
</gene>
<organism evidence="2 3">
    <name type="scientific">Luteococcus sanguinis</name>
    <dbReference type="NCBI Taxonomy" id="174038"/>
    <lineage>
        <taxon>Bacteria</taxon>
        <taxon>Bacillati</taxon>
        <taxon>Actinomycetota</taxon>
        <taxon>Actinomycetes</taxon>
        <taxon>Propionibacteriales</taxon>
        <taxon>Propionibacteriaceae</taxon>
        <taxon>Luteococcus</taxon>
    </lineage>
</organism>
<accession>A0ABW1X034</accession>
<feature type="transmembrane region" description="Helical" evidence="1">
    <location>
        <begin position="81"/>
        <end position="102"/>
    </location>
</feature>